<keyword evidence="2" id="KW-0282">Flagellum</keyword>
<dbReference type="GO" id="GO:0071973">
    <property type="term" value="P:bacterial-type flagellum-dependent cell motility"/>
    <property type="evidence" value="ECO:0007669"/>
    <property type="project" value="InterPro"/>
</dbReference>
<organism evidence="2">
    <name type="scientific">bioreactor metagenome</name>
    <dbReference type="NCBI Taxonomy" id="1076179"/>
    <lineage>
        <taxon>unclassified sequences</taxon>
        <taxon>metagenomes</taxon>
        <taxon>ecological metagenomes</taxon>
    </lineage>
</organism>
<dbReference type="Pfam" id="PF01706">
    <property type="entry name" value="FliG_C"/>
    <property type="match status" value="1"/>
</dbReference>
<dbReference type="GO" id="GO:0009288">
    <property type="term" value="C:bacterial-type flagellum"/>
    <property type="evidence" value="ECO:0007669"/>
    <property type="project" value="InterPro"/>
</dbReference>
<dbReference type="PANTHER" id="PTHR30534:SF0">
    <property type="entry name" value="FLAGELLAR MOTOR SWITCH PROTEIN FLIG"/>
    <property type="match status" value="1"/>
</dbReference>
<dbReference type="GO" id="GO:0003774">
    <property type="term" value="F:cytoskeletal motor activity"/>
    <property type="evidence" value="ECO:0007669"/>
    <property type="project" value="InterPro"/>
</dbReference>
<sequence length="148" mass="16769">MTTDYTKIGGIDYIAEVTNYVDRGDEKYIFDELSKKDVELVEEIRKKMFVFEDIVGMDNLSIQRVIREVDQKDLVYALKGAQGEVANVMFANMSARMTETIKSELEITTNVRVKDVEDAQQRIVAVVRKLEDAGQIVISKGGKDDIIV</sequence>
<keyword evidence="2" id="KW-0966">Cell projection</keyword>
<feature type="domain" description="Flagellar motor switch protein FliG C-terminal" evidence="1">
    <location>
        <begin position="32"/>
        <end position="138"/>
    </location>
</feature>
<dbReference type="AlphaFoldDB" id="A0A645I6Z0"/>
<evidence type="ECO:0000259" key="1">
    <source>
        <dbReference type="Pfam" id="PF01706"/>
    </source>
</evidence>
<dbReference type="PRINTS" id="PR00954">
    <property type="entry name" value="FLGMOTORFLIG"/>
</dbReference>
<dbReference type="GO" id="GO:0006935">
    <property type="term" value="P:chemotaxis"/>
    <property type="evidence" value="ECO:0007669"/>
    <property type="project" value="InterPro"/>
</dbReference>
<comment type="caution">
    <text evidence="2">The sequence shown here is derived from an EMBL/GenBank/DDBJ whole genome shotgun (WGS) entry which is preliminary data.</text>
</comment>
<name>A0A645I6Z0_9ZZZZ</name>
<protein>
    <submittedName>
        <fullName evidence="2">Flagellar motor switch protein FliG</fullName>
    </submittedName>
</protein>
<proteinExistence type="predicted"/>
<dbReference type="EMBL" id="VSSQ01107893">
    <property type="protein sequence ID" value="MPN46870.1"/>
    <property type="molecule type" value="Genomic_DNA"/>
</dbReference>
<accession>A0A645I6Z0</accession>
<dbReference type="InterPro" id="IPR000090">
    <property type="entry name" value="Flg_Motor_Flig"/>
</dbReference>
<gene>
    <name evidence="2" type="primary">fliG_24</name>
    <name evidence="2" type="ORF">SDC9_194469</name>
</gene>
<reference evidence="2" key="1">
    <citation type="submission" date="2019-08" db="EMBL/GenBank/DDBJ databases">
        <authorList>
            <person name="Kucharzyk K."/>
            <person name="Murdoch R.W."/>
            <person name="Higgins S."/>
            <person name="Loffler F."/>
        </authorList>
    </citation>
    <scope>NUCLEOTIDE SEQUENCE</scope>
</reference>
<dbReference type="PANTHER" id="PTHR30534">
    <property type="entry name" value="FLAGELLAR MOTOR SWITCH PROTEIN FLIG"/>
    <property type="match status" value="1"/>
</dbReference>
<dbReference type="InterPro" id="IPR011002">
    <property type="entry name" value="FliG_a-hlx"/>
</dbReference>
<keyword evidence="2" id="KW-0969">Cilium</keyword>
<dbReference type="InterPro" id="IPR023087">
    <property type="entry name" value="Flg_Motor_Flig_C"/>
</dbReference>
<dbReference type="SUPFAM" id="SSF48029">
    <property type="entry name" value="FliG"/>
    <property type="match status" value="1"/>
</dbReference>
<evidence type="ECO:0000313" key="2">
    <source>
        <dbReference type="EMBL" id="MPN46870.1"/>
    </source>
</evidence>
<dbReference type="Gene3D" id="1.10.220.30">
    <property type="match status" value="1"/>
</dbReference>